<evidence type="ECO:0000256" key="16">
    <source>
        <dbReference type="ARBA" id="ARBA00029570"/>
    </source>
</evidence>
<evidence type="ECO:0000256" key="2">
    <source>
        <dbReference type="ARBA" id="ARBA00000711"/>
    </source>
</evidence>
<evidence type="ECO:0000256" key="19">
    <source>
        <dbReference type="PIRSR" id="PIRSR006135-2"/>
    </source>
</evidence>
<dbReference type="InterPro" id="IPR003203">
    <property type="entry name" value="CobU/CobP"/>
</dbReference>
<feature type="binding site" evidence="19">
    <location>
        <position position="61"/>
    </location>
    <ligand>
        <name>GTP</name>
        <dbReference type="ChEBI" id="CHEBI:37565"/>
    </ligand>
</feature>
<dbReference type="GO" id="GO:0043752">
    <property type="term" value="F:adenosylcobinamide kinase activity"/>
    <property type="evidence" value="ECO:0007669"/>
    <property type="project" value="UniProtKB-EC"/>
</dbReference>
<evidence type="ECO:0000256" key="6">
    <source>
        <dbReference type="ARBA" id="ARBA00005159"/>
    </source>
</evidence>
<proteinExistence type="inferred from homology"/>
<comment type="pathway">
    <text evidence="5">Cofactor biosynthesis; adenosylcobalamin biosynthesis; adenosylcobalamin from cob(II)yrinate a,c-diamide: step 6/7.</text>
</comment>
<keyword evidence="11 20" id="KW-0808">Transferase</keyword>
<feature type="binding site" evidence="19">
    <location>
        <begin position="33"/>
        <end position="35"/>
    </location>
    <ligand>
        <name>GTP</name>
        <dbReference type="ChEBI" id="CHEBI:37565"/>
    </ligand>
</feature>
<evidence type="ECO:0000256" key="12">
    <source>
        <dbReference type="ARBA" id="ARBA00022741"/>
    </source>
</evidence>
<dbReference type="EC" id="2.7.1.156" evidence="8"/>
<dbReference type="Pfam" id="PF02283">
    <property type="entry name" value="CobU"/>
    <property type="match status" value="1"/>
</dbReference>
<name>A0A5C4S0G2_PROVB</name>
<dbReference type="GO" id="GO:0005524">
    <property type="term" value="F:ATP binding"/>
    <property type="evidence" value="ECO:0007669"/>
    <property type="project" value="UniProtKB-KW"/>
</dbReference>
<keyword evidence="10" id="KW-0169">Cobalamin biosynthesis</keyword>
<keyword evidence="20" id="KW-0548">Nucleotidyltransferase</keyword>
<evidence type="ECO:0000256" key="9">
    <source>
        <dbReference type="ARBA" id="ARBA00012523"/>
    </source>
</evidence>
<evidence type="ECO:0000256" key="11">
    <source>
        <dbReference type="ARBA" id="ARBA00022679"/>
    </source>
</evidence>
<keyword evidence="21" id="KW-1185">Reference proteome</keyword>
<dbReference type="GO" id="GO:0008820">
    <property type="term" value="F:cobinamide phosphate guanylyltransferase activity"/>
    <property type="evidence" value="ECO:0007669"/>
    <property type="project" value="UniProtKB-EC"/>
</dbReference>
<sequence length="171" mass="18628">MADIVYVTGGARSGKSSFALSCAERYGRRAFLATAEPFDGEMVSRIEKHQAERGDGFLTVEEPLDVAQALEDIGPEVDVVVLDCLTVWTGNLMHHVQDDAKIEQAVDKLLAVLRDPPCSIVLVSNEVGMGIVPENAMAREFRDMAGMINQRVARAATEAWLLCSGLPVRLK</sequence>
<dbReference type="EC" id="2.7.7.62" evidence="9"/>
<dbReference type="PANTHER" id="PTHR34848">
    <property type="match status" value="1"/>
</dbReference>
<dbReference type="GO" id="GO:0005525">
    <property type="term" value="F:GTP binding"/>
    <property type="evidence" value="ECO:0007669"/>
    <property type="project" value="UniProtKB-KW"/>
</dbReference>
<dbReference type="PANTHER" id="PTHR34848:SF1">
    <property type="entry name" value="BIFUNCTIONAL ADENOSYLCOBALAMIN BIOSYNTHESIS PROTEIN COBU"/>
    <property type="match status" value="1"/>
</dbReference>
<keyword evidence="15 19" id="KW-0342">GTP-binding</keyword>
<comment type="function">
    <text evidence="4">Catalyzes ATP-dependent phosphorylation of adenosylcobinamide and addition of GMP to adenosylcobinamide phosphate.</text>
</comment>
<comment type="catalytic activity">
    <reaction evidence="3">
        <text>adenosylcob(III)inamide + GTP = adenosylcob(III)inamide phosphate + GDP + H(+)</text>
        <dbReference type="Rhea" id="RHEA:15765"/>
        <dbReference type="ChEBI" id="CHEBI:2480"/>
        <dbReference type="ChEBI" id="CHEBI:15378"/>
        <dbReference type="ChEBI" id="CHEBI:37565"/>
        <dbReference type="ChEBI" id="CHEBI:58189"/>
        <dbReference type="ChEBI" id="CHEBI:58502"/>
        <dbReference type="EC" id="2.7.1.156"/>
    </reaction>
</comment>
<comment type="similarity">
    <text evidence="7">Belongs to the CobU/CobP family.</text>
</comment>
<dbReference type="NCBIfam" id="NF004469">
    <property type="entry name" value="PRK05800.1"/>
    <property type="match status" value="1"/>
</dbReference>
<comment type="catalytic activity">
    <reaction evidence="1">
        <text>adenosylcob(III)inamide + ATP = adenosylcob(III)inamide phosphate + ADP + H(+)</text>
        <dbReference type="Rhea" id="RHEA:15769"/>
        <dbReference type="ChEBI" id="CHEBI:2480"/>
        <dbReference type="ChEBI" id="CHEBI:15378"/>
        <dbReference type="ChEBI" id="CHEBI:30616"/>
        <dbReference type="ChEBI" id="CHEBI:58502"/>
        <dbReference type="ChEBI" id="CHEBI:456216"/>
        <dbReference type="EC" id="2.7.1.156"/>
    </reaction>
</comment>
<evidence type="ECO:0000256" key="1">
    <source>
        <dbReference type="ARBA" id="ARBA00000312"/>
    </source>
</evidence>
<dbReference type="InterPro" id="IPR027417">
    <property type="entry name" value="P-loop_NTPase"/>
</dbReference>
<evidence type="ECO:0000313" key="20">
    <source>
        <dbReference type="EMBL" id="TNJ36904.1"/>
    </source>
</evidence>
<dbReference type="Proteomes" id="UP000309544">
    <property type="component" value="Unassembled WGS sequence"/>
</dbReference>
<feature type="binding site" evidence="19">
    <location>
        <position position="83"/>
    </location>
    <ligand>
        <name>GTP</name>
        <dbReference type="ChEBI" id="CHEBI:37565"/>
    </ligand>
</feature>
<evidence type="ECO:0000256" key="18">
    <source>
        <dbReference type="PIRSR" id="PIRSR006135-1"/>
    </source>
</evidence>
<feature type="active site" description="GMP-histidine intermediate" evidence="18">
    <location>
        <position position="49"/>
    </location>
</feature>
<feature type="binding site" evidence="19">
    <location>
        <begin position="9"/>
        <end position="16"/>
    </location>
    <ligand>
        <name>GTP</name>
        <dbReference type="ChEBI" id="CHEBI:37565"/>
    </ligand>
</feature>
<keyword evidence="14" id="KW-0067">ATP-binding</keyword>
<reference evidence="20 21" key="1">
    <citation type="submission" date="2019-05" db="EMBL/GenBank/DDBJ databases">
        <title>Draft Whole-Genome sequence of the green sulfur bacterium Prosthecochloris vibrioformis DSM 260.</title>
        <authorList>
            <person name="Meyer T.E."/>
            <person name="Kyndt J.A."/>
        </authorList>
    </citation>
    <scope>NUCLEOTIDE SEQUENCE [LARGE SCALE GENOMIC DNA]</scope>
    <source>
        <strain evidence="20 21">DSM 260</strain>
    </source>
</reference>
<comment type="catalytic activity">
    <reaction evidence="2">
        <text>adenosylcob(III)inamide phosphate + GTP + H(+) = adenosylcob(III)inamide-GDP + diphosphate</text>
        <dbReference type="Rhea" id="RHEA:22712"/>
        <dbReference type="ChEBI" id="CHEBI:15378"/>
        <dbReference type="ChEBI" id="CHEBI:33019"/>
        <dbReference type="ChEBI" id="CHEBI:37565"/>
        <dbReference type="ChEBI" id="CHEBI:58502"/>
        <dbReference type="ChEBI" id="CHEBI:60487"/>
        <dbReference type="EC" id="2.7.7.62"/>
    </reaction>
</comment>
<dbReference type="UniPathway" id="UPA00148">
    <property type="reaction ID" value="UER00236"/>
</dbReference>
<evidence type="ECO:0000256" key="15">
    <source>
        <dbReference type="ARBA" id="ARBA00023134"/>
    </source>
</evidence>
<evidence type="ECO:0000256" key="5">
    <source>
        <dbReference type="ARBA" id="ARBA00004692"/>
    </source>
</evidence>
<gene>
    <name evidence="20" type="primary">cobU</name>
    <name evidence="20" type="ORF">FGF68_04840</name>
</gene>
<keyword evidence="13 20" id="KW-0418">Kinase</keyword>
<evidence type="ECO:0000256" key="3">
    <source>
        <dbReference type="ARBA" id="ARBA00001522"/>
    </source>
</evidence>
<evidence type="ECO:0000256" key="4">
    <source>
        <dbReference type="ARBA" id="ARBA00003889"/>
    </source>
</evidence>
<dbReference type="SUPFAM" id="SSF52540">
    <property type="entry name" value="P-loop containing nucleoside triphosphate hydrolases"/>
    <property type="match status" value="1"/>
</dbReference>
<evidence type="ECO:0000256" key="17">
    <source>
        <dbReference type="ARBA" id="ARBA00030571"/>
    </source>
</evidence>
<keyword evidence="12 19" id="KW-0547">Nucleotide-binding</keyword>
<dbReference type="AlphaFoldDB" id="A0A5C4S0G2"/>
<organism evidence="20 21">
    <name type="scientific">Prosthecochloris vibrioformis</name>
    <name type="common">Chlorobium vibrioforme</name>
    <dbReference type="NCBI Taxonomy" id="1098"/>
    <lineage>
        <taxon>Bacteria</taxon>
        <taxon>Pseudomonadati</taxon>
        <taxon>Chlorobiota</taxon>
        <taxon>Chlorobiia</taxon>
        <taxon>Chlorobiales</taxon>
        <taxon>Chlorobiaceae</taxon>
        <taxon>Prosthecochloris</taxon>
    </lineage>
</organism>
<evidence type="ECO:0000313" key="21">
    <source>
        <dbReference type="Proteomes" id="UP000309544"/>
    </source>
</evidence>
<comment type="pathway">
    <text evidence="6">Cofactor biosynthesis; adenosylcobalamin biosynthesis; adenosylcobalamin from cob(II)yrinate a,c-diamide: step 5/7.</text>
</comment>
<protein>
    <recommendedName>
        <fullName evidence="16">Adenosylcobinamide kinase</fullName>
        <ecNumber evidence="8">2.7.1.156</ecNumber>
        <ecNumber evidence="9">2.7.7.62</ecNumber>
    </recommendedName>
    <alternativeName>
        <fullName evidence="17">Adenosylcobinamide-phosphate guanylyltransferase</fullName>
    </alternativeName>
</protein>
<evidence type="ECO:0000256" key="7">
    <source>
        <dbReference type="ARBA" id="ARBA00007490"/>
    </source>
</evidence>
<evidence type="ECO:0000256" key="13">
    <source>
        <dbReference type="ARBA" id="ARBA00022777"/>
    </source>
</evidence>
<evidence type="ECO:0000256" key="14">
    <source>
        <dbReference type="ARBA" id="ARBA00022840"/>
    </source>
</evidence>
<dbReference type="PIRSF" id="PIRSF006135">
    <property type="entry name" value="CobU"/>
    <property type="match status" value="1"/>
</dbReference>
<evidence type="ECO:0000256" key="8">
    <source>
        <dbReference type="ARBA" id="ARBA00012016"/>
    </source>
</evidence>
<comment type="caution">
    <text evidence="20">The sequence shown here is derived from an EMBL/GenBank/DDBJ whole genome shotgun (WGS) entry which is preliminary data.</text>
</comment>
<dbReference type="EMBL" id="VDCI01000003">
    <property type="protein sequence ID" value="TNJ36904.1"/>
    <property type="molecule type" value="Genomic_DNA"/>
</dbReference>
<dbReference type="RefSeq" id="WP_068867243.1">
    <property type="nucleotide sequence ID" value="NZ_VDCI01000003.1"/>
</dbReference>
<evidence type="ECO:0000256" key="10">
    <source>
        <dbReference type="ARBA" id="ARBA00022573"/>
    </source>
</evidence>
<dbReference type="GO" id="GO:0009236">
    <property type="term" value="P:cobalamin biosynthetic process"/>
    <property type="evidence" value="ECO:0007669"/>
    <property type="project" value="UniProtKB-UniPathway"/>
</dbReference>
<dbReference type="Gene3D" id="3.40.50.300">
    <property type="entry name" value="P-loop containing nucleotide triphosphate hydrolases"/>
    <property type="match status" value="1"/>
</dbReference>
<dbReference type="CDD" id="cd00544">
    <property type="entry name" value="CobU"/>
    <property type="match status" value="1"/>
</dbReference>
<accession>A0A5C4S0G2</accession>